<evidence type="ECO:0000313" key="7">
    <source>
        <dbReference type="EMBL" id="HDD35288.1"/>
    </source>
</evidence>
<dbReference type="PANTHER" id="PTHR43697">
    <property type="entry name" value="SERYL-TRNA SYNTHETASE"/>
    <property type="match status" value="1"/>
</dbReference>
<dbReference type="GO" id="GO:0006412">
    <property type="term" value="P:translation"/>
    <property type="evidence" value="ECO:0007669"/>
    <property type="project" value="UniProtKB-KW"/>
</dbReference>
<accession>A0A7V0NEJ6</accession>
<keyword evidence="7" id="KW-0436">Ligase</keyword>
<organism evidence="7">
    <name type="scientific">Desulfofervidus auxilii</name>
    <dbReference type="NCBI Taxonomy" id="1621989"/>
    <lineage>
        <taxon>Bacteria</taxon>
        <taxon>Pseudomonadati</taxon>
        <taxon>Thermodesulfobacteriota</taxon>
        <taxon>Candidatus Desulfofervidia</taxon>
        <taxon>Candidatus Desulfofervidales</taxon>
        <taxon>Candidatus Desulfofervidaceae</taxon>
        <taxon>Candidatus Desulfofervidus</taxon>
    </lineage>
</organism>
<keyword evidence="3" id="KW-0648">Protein biosynthesis</keyword>
<comment type="catalytic activity">
    <reaction evidence="5">
        <text>tRNA(Ser) + L-serine + ATP = L-seryl-tRNA(Ser) + AMP + diphosphate + H(+)</text>
        <dbReference type="Rhea" id="RHEA:12292"/>
        <dbReference type="Rhea" id="RHEA-COMP:9669"/>
        <dbReference type="Rhea" id="RHEA-COMP:9703"/>
        <dbReference type="ChEBI" id="CHEBI:15378"/>
        <dbReference type="ChEBI" id="CHEBI:30616"/>
        <dbReference type="ChEBI" id="CHEBI:33019"/>
        <dbReference type="ChEBI" id="CHEBI:33384"/>
        <dbReference type="ChEBI" id="CHEBI:78442"/>
        <dbReference type="ChEBI" id="CHEBI:78533"/>
        <dbReference type="ChEBI" id="CHEBI:456215"/>
        <dbReference type="EC" id="6.1.1.11"/>
    </reaction>
</comment>
<feature type="domain" description="Serine-tRNA synthetase type1 N-terminal" evidence="6">
    <location>
        <begin position="7"/>
        <end position="84"/>
    </location>
</feature>
<dbReference type="AlphaFoldDB" id="A0A7V0NEJ6"/>
<comment type="similarity">
    <text evidence="1">Belongs to the class-II aminoacyl-tRNA synthetase family. Type-1 seryl-tRNA synthetase subfamily.</text>
</comment>
<feature type="non-terminal residue" evidence="7">
    <location>
        <position position="85"/>
    </location>
</feature>
<reference evidence="7" key="1">
    <citation type="journal article" date="2020" name="mSystems">
        <title>Genome- and Community-Level Interaction Insights into Carbon Utilization and Element Cycling Functions of Hydrothermarchaeota in Hydrothermal Sediment.</title>
        <authorList>
            <person name="Zhou Z."/>
            <person name="Liu Y."/>
            <person name="Xu W."/>
            <person name="Pan J."/>
            <person name="Luo Z.H."/>
            <person name="Li M."/>
        </authorList>
    </citation>
    <scope>NUCLEOTIDE SEQUENCE [LARGE SCALE GENOMIC DNA]</scope>
    <source>
        <strain evidence="7">HyVt-113</strain>
    </source>
</reference>
<evidence type="ECO:0000256" key="3">
    <source>
        <dbReference type="ARBA" id="ARBA00022917"/>
    </source>
</evidence>
<evidence type="ECO:0000259" key="6">
    <source>
        <dbReference type="Pfam" id="PF02403"/>
    </source>
</evidence>
<dbReference type="InterPro" id="IPR015866">
    <property type="entry name" value="Ser-tRNA-synth_1_N"/>
</dbReference>
<dbReference type="GO" id="GO:0000166">
    <property type="term" value="F:nucleotide binding"/>
    <property type="evidence" value="ECO:0007669"/>
    <property type="project" value="InterPro"/>
</dbReference>
<dbReference type="EMBL" id="DQWQ01000033">
    <property type="protein sequence ID" value="HDD35288.1"/>
    <property type="molecule type" value="Genomic_DNA"/>
</dbReference>
<proteinExistence type="inferred from homology"/>
<dbReference type="InterPro" id="IPR010978">
    <property type="entry name" value="tRNA-bd_arm"/>
</dbReference>
<name>A0A7V0NEJ6_DESA2</name>
<keyword evidence="2" id="KW-0963">Cytoplasm</keyword>
<dbReference type="Proteomes" id="UP000885706">
    <property type="component" value="Unassembled WGS sequence"/>
</dbReference>
<evidence type="ECO:0000256" key="4">
    <source>
        <dbReference type="ARBA" id="ARBA00047929"/>
    </source>
</evidence>
<dbReference type="PANTHER" id="PTHR43697:SF1">
    <property type="entry name" value="SERINE--TRNA LIGASE"/>
    <property type="match status" value="1"/>
</dbReference>
<comment type="caution">
    <text evidence="7">The sequence shown here is derived from an EMBL/GenBank/DDBJ whole genome shotgun (WGS) entry which is preliminary data.</text>
</comment>
<dbReference type="InterPro" id="IPR042103">
    <property type="entry name" value="SerRS_1_N_sf"/>
</dbReference>
<dbReference type="Pfam" id="PF02403">
    <property type="entry name" value="Seryl_tRNA_N"/>
    <property type="match status" value="1"/>
</dbReference>
<dbReference type="SUPFAM" id="SSF46589">
    <property type="entry name" value="tRNA-binding arm"/>
    <property type="match status" value="1"/>
</dbReference>
<evidence type="ECO:0000256" key="2">
    <source>
        <dbReference type="ARBA" id="ARBA00022490"/>
    </source>
</evidence>
<gene>
    <name evidence="7" type="ORF">ENF30_00650</name>
</gene>
<evidence type="ECO:0000256" key="1">
    <source>
        <dbReference type="ARBA" id="ARBA00010728"/>
    </source>
</evidence>
<protein>
    <submittedName>
        <fullName evidence="7">Serine--tRNA ligase</fullName>
    </submittedName>
</protein>
<comment type="catalytic activity">
    <reaction evidence="4">
        <text>tRNA(Sec) + L-serine + ATP = L-seryl-tRNA(Sec) + AMP + diphosphate + H(+)</text>
        <dbReference type="Rhea" id="RHEA:42580"/>
        <dbReference type="Rhea" id="RHEA-COMP:9742"/>
        <dbReference type="Rhea" id="RHEA-COMP:10128"/>
        <dbReference type="ChEBI" id="CHEBI:15378"/>
        <dbReference type="ChEBI" id="CHEBI:30616"/>
        <dbReference type="ChEBI" id="CHEBI:33019"/>
        <dbReference type="ChEBI" id="CHEBI:33384"/>
        <dbReference type="ChEBI" id="CHEBI:78442"/>
        <dbReference type="ChEBI" id="CHEBI:78533"/>
        <dbReference type="ChEBI" id="CHEBI:456215"/>
        <dbReference type="EC" id="6.1.1.11"/>
    </reaction>
</comment>
<dbReference type="Gene3D" id="1.10.287.40">
    <property type="entry name" value="Serine-tRNA synthetase, tRNA binding domain"/>
    <property type="match status" value="1"/>
</dbReference>
<dbReference type="GO" id="GO:0004828">
    <property type="term" value="F:serine-tRNA ligase activity"/>
    <property type="evidence" value="ECO:0007669"/>
    <property type="project" value="UniProtKB-EC"/>
</dbReference>
<sequence length="85" mass="10022">MLKKFTVLDLKFVRKNIDLVRDTLKKRGIALDINMFLELDEKRRSILKEVETLNAQRNLLSAEISRIKKRGEEPKEQLTKIKILS</sequence>
<evidence type="ECO:0000256" key="5">
    <source>
        <dbReference type="ARBA" id="ARBA00048823"/>
    </source>
</evidence>